<dbReference type="GO" id="GO:0000139">
    <property type="term" value="C:Golgi membrane"/>
    <property type="evidence" value="ECO:0007669"/>
    <property type="project" value="UniProtKB-SubCell"/>
</dbReference>
<evidence type="ECO:0000256" key="8">
    <source>
        <dbReference type="ARBA" id="ARBA00023136"/>
    </source>
</evidence>
<dbReference type="EMBL" id="LR022949">
    <property type="protein sequence ID" value="SVE92568.1"/>
    <property type="molecule type" value="mRNA"/>
</dbReference>
<evidence type="ECO:0000313" key="10">
    <source>
        <dbReference type="EMBL" id="SVE92568.1"/>
    </source>
</evidence>
<dbReference type="PANTHER" id="PTHR14083">
    <property type="entry name" value="YIP1 INTERACTING FACTOR HOMOLOG YIF1 PROTEIN"/>
    <property type="match status" value="1"/>
</dbReference>
<protein>
    <recommendedName>
        <fullName evidence="9">Protein YIF1</fullName>
    </recommendedName>
</protein>
<evidence type="ECO:0000256" key="9">
    <source>
        <dbReference type="RuleBase" id="RU368073"/>
    </source>
</evidence>
<proteinExistence type="evidence at transcript level"/>
<keyword evidence="3 9" id="KW-0812">Transmembrane</keyword>
<accession>A0A4Y7NH87</accession>
<keyword evidence="2 9" id="KW-0813">Transport</keyword>
<feature type="transmembrane region" description="Helical" evidence="9">
    <location>
        <begin position="162"/>
        <end position="183"/>
    </location>
</feature>
<keyword evidence="7 9" id="KW-0333">Golgi apparatus</keyword>
<dbReference type="GO" id="GO:0005793">
    <property type="term" value="C:endoplasmic reticulum-Golgi intermediate compartment"/>
    <property type="evidence" value="ECO:0007669"/>
    <property type="project" value="UniProtKB-UniRule"/>
</dbReference>
<comment type="subcellular location">
    <subcellularLocation>
        <location evidence="9">Endoplasmic reticulum membrane</location>
        <topology evidence="9">Multi-pass membrane protein</topology>
    </subcellularLocation>
    <subcellularLocation>
        <location evidence="9">Golgi apparatus membrane</location>
        <topology evidence="9">Multi-pass membrane protein</topology>
    </subcellularLocation>
</comment>
<feature type="transmembrane region" description="Helical" evidence="9">
    <location>
        <begin position="195"/>
        <end position="215"/>
    </location>
</feature>
<dbReference type="AlphaFoldDB" id="A0A4Y7NH87"/>
<evidence type="ECO:0000256" key="3">
    <source>
        <dbReference type="ARBA" id="ARBA00022692"/>
    </source>
</evidence>
<dbReference type="Pfam" id="PF03878">
    <property type="entry name" value="YIF1"/>
    <property type="match status" value="1"/>
</dbReference>
<evidence type="ECO:0000256" key="6">
    <source>
        <dbReference type="ARBA" id="ARBA00022989"/>
    </source>
</evidence>
<comment type="function">
    <text evidence="9">Has a role in transport between endoplasmic reticulum and Golgi.</text>
</comment>
<comment type="similarity">
    <text evidence="1 9">Belongs to the YIF1 family.</text>
</comment>
<gene>
    <name evidence="10" type="primary">EOG090X0ATU</name>
</gene>
<feature type="transmembrane region" description="Helical" evidence="9">
    <location>
        <begin position="300"/>
        <end position="317"/>
    </location>
</feature>
<dbReference type="GO" id="GO:0015031">
    <property type="term" value="P:protein transport"/>
    <property type="evidence" value="ECO:0007669"/>
    <property type="project" value="UniProtKB-KW"/>
</dbReference>
<organism evidence="10">
    <name type="scientific">Megafenestra aurita</name>
    <dbReference type="NCBI Taxonomy" id="2291010"/>
    <lineage>
        <taxon>Eukaryota</taxon>
        <taxon>Metazoa</taxon>
        <taxon>Ecdysozoa</taxon>
        <taxon>Arthropoda</taxon>
        <taxon>Crustacea</taxon>
        <taxon>Branchiopoda</taxon>
        <taxon>Diplostraca</taxon>
        <taxon>Cladocera</taxon>
        <taxon>Anomopoda</taxon>
        <taxon>Daphniidae</taxon>
        <taxon>Megafenestra</taxon>
    </lineage>
</organism>
<keyword evidence="5 9" id="KW-0653">Protein transport</keyword>
<evidence type="ECO:0000256" key="5">
    <source>
        <dbReference type="ARBA" id="ARBA00022927"/>
    </source>
</evidence>
<dbReference type="GO" id="GO:0006888">
    <property type="term" value="P:endoplasmic reticulum to Golgi vesicle-mediated transport"/>
    <property type="evidence" value="ECO:0007669"/>
    <property type="project" value="UniProtKB-UniRule"/>
</dbReference>
<dbReference type="InterPro" id="IPR005578">
    <property type="entry name" value="Yif1_fam"/>
</dbReference>
<name>A0A4Y7NH87_9CRUS</name>
<keyword evidence="6 9" id="KW-1133">Transmembrane helix</keyword>
<evidence type="ECO:0000256" key="2">
    <source>
        <dbReference type="ARBA" id="ARBA00022448"/>
    </source>
</evidence>
<keyword evidence="4 9" id="KW-0256">Endoplasmic reticulum</keyword>
<dbReference type="GO" id="GO:0030134">
    <property type="term" value="C:COPII-coated ER to Golgi transport vesicle"/>
    <property type="evidence" value="ECO:0007669"/>
    <property type="project" value="TreeGrafter"/>
</dbReference>
<evidence type="ECO:0000256" key="1">
    <source>
        <dbReference type="ARBA" id="ARBA00009727"/>
    </source>
</evidence>
<reference evidence="10" key="1">
    <citation type="submission" date="2018-08" db="EMBL/GenBank/DDBJ databases">
        <authorList>
            <person name="Cornetti L."/>
        </authorList>
    </citation>
    <scope>NUCLEOTIDE SEQUENCE</scope>
    <source>
        <strain evidence="10">CH-H-2</strain>
    </source>
</reference>
<sequence>MQMQDPGASMPYPQYGYPPPSGVQDPSMYMGGPPIGMYNPAAQPQPNQGYYPTQGMPFLGMPSGGEQNNFSMPTQLLQNPAVANMAMQYGQSLMGQGKEALDRELNKYVSSSRIKYYFSVDTAYVAKKLLLLLFPFTQRDWSIKYNPEEPVQPRYELNAPDLYIPAMAFVTYVLIGGVSLGLQERFSPESLGIQASTALVWAAIEVFAIWLTLYIMNIQTKLTSFDILAYSSYKYVGMIVAVAVSFIVPSAYHLALIYVSISTMFFLIRSLKVQILPESSNDPYGGNNSLAGEGSKRRSYLLLFMGGLQPLMIWWLTRRLARV</sequence>
<keyword evidence="8 9" id="KW-0472">Membrane</keyword>
<dbReference type="PANTHER" id="PTHR14083:SF0">
    <property type="entry name" value="YIP1D-INTERACTING FACTOR 1, ISOFORM C"/>
    <property type="match status" value="1"/>
</dbReference>
<evidence type="ECO:0000256" key="7">
    <source>
        <dbReference type="ARBA" id="ARBA00023034"/>
    </source>
</evidence>
<feature type="transmembrane region" description="Helical" evidence="9">
    <location>
        <begin position="235"/>
        <end position="268"/>
    </location>
</feature>
<dbReference type="GO" id="GO:0005789">
    <property type="term" value="C:endoplasmic reticulum membrane"/>
    <property type="evidence" value="ECO:0007669"/>
    <property type="project" value="UniProtKB-SubCell"/>
</dbReference>
<evidence type="ECO:0000256" key="4">
    <source>
        <dbReference type="ARBA" id="ARBA00022824"/>
    </source>
</evidence>